<accession>A0ACB8W528</accession>
<gene>
    <name evidence="1" type="ORF">L3Q82_011497</name>
</gene>
<evidence type="ECO:0000313" key="1">
    <source>
        <dbReference type="EMBL" id="KAI3362899.1"/>
    </source>
</evidence>
<dbReference type="Proteomes" id="UP000831701">
    <property type="component" value="Chromosome 14"/>
</dbReference>
<reference evidence="1" key="1">
    <citation type="submission" date="2022-04" db="EMBL/GenBank/DDBJ databases">
        <title>Jade perch genome.</title>
        <authorList>
            <person name="Chao B."/>
        </authorList>
    </citation>
    <scope>NUCLEOTIDE SEQUENCE</scope>
    <source>
        <strain evidence="1">CB-2022</strain>
    </source>
</reference>
<evidence type="ECO:0000313" key="2">
    <source>
        <dbReference type="Proteomes" id="UP000831701"/>
    </source>
</evidence>
<name>A0ACB8W528_9TELE</name>
<organism evidence="1 2">
    <name type="scientific">Scortum barcoo</name>
    <name type="common">barcoo grunter</name>
    <dbReference type="NCBI Taxonomy" id="214431"/>
    <lineage>
        <taxon>Eukaryota</taxon>
        <taxon>Metazoa</taxon>
        <taxon>Chordata</taxon>
        <taxon>Craniata</taxon>
        <taxon>Vertebrata</taxon>
        <taxon>Euteleostomi</taxon>
        <taxon>Actinopterygii</taxon>
        <taxon>Neopterygii</taxon>
        <taxon>Teleostei</taxon>
        <taxon>Neoteleostei</taxon>
        <taxon>Acanthomorphata</taxon>
        <taxon>Eupercaria</taxon>
        <taxon>Centrarchiformes</taxon>
        <taxon>Terapontoidei</taxon>
        <taxon>Terapontidae</taxon>
        <taxon>Scortum</taxon>
    </lineage>
</organism>
<protein>
    <submittedName>
        <fullName evidence="1">Uncharacterized protein</fullName>
    </submittedName>
</protein>
<comment type="caution">
    <text evidence="1">The sequence shown here is derived from an EMBL/GenBank/DDBJ whole genome shotgun (WGS) entry which is preliminary data.</text>
</comment>
<keyword evidence="2" id="KW-1185">Reference proteome</keyword>
<dbReference type="EMBL" id="CM041544">
    <property type="protein sequence ID" value="KAI3362899.1"/>
    <property type="molecule type" value="Genomic_DNA"/>
</dbReference>
<proteinExistence type="predicted"/>
<sequence length="161" mass="18125">MKKEEYIKILNNNIRQSAEKLGLGHHSEHFSTTMTQNTQQNVVKKWLADKKINVLEWPSQSPDLNPIENLWRELKIRVMARRSSNLKELELIAKDELAKIPVKTCKNLVTLTSSTCWSTSEQRQAAAYGQSGRQELGRLKLSPQSPTGGGKNGSGVWGLIN</sequence>